<dbReference type="RefSeq" id="WP_213379776.1">
    <property type="nucleotide sequence ID" value="NZ_AP024563.1"/>
</dbReference>
<keyword evidence="4" id="KW-0418">Kinase</keyword>
<dbReference type="Proteomes" id="UP000680679">
    <property type="component" value="Chromosome"/>
</dbReference>
<keyword evidence="5" id="KW-1185">Reference proteome</keyword>
<name>A0ABM7QIP6_9GAMM</name>
<dbReference type="Pfam" id="PF08543">
    <property type="entry name" value="Phos_pyr_kin"/>
    <property type="match status" value="1"/>
</dbReference>
<feature type="domain" description="Pyridoxamine kinase/Phosphomethylpyrimidine kinase" evidence="3">
    <location>
        <begin position="19"/>
        <end position="258"/>
    </location>
</feature>
<dbReference type="EC" id="2.7.1.49" evidence="2"/>
<dbReference type="PANTHER" id="PTHR20858">
    <property type="entry name" value="PHOSPHOMETHYLPYRIMIDINE KINASE"/>
    <property type="match status" value="1"/>
</dbReference>
<dbReference type="CDD" id="cd01169">
    <property type="entry name" value="HMPP_kinase"/>
    <property type="match status" value="1"/>
</dbReference>
<keyword evidence="4" id="KW-0808">Transferase</keyword>
<gene>
    <name evidence="4" type="ORF">Atep_02750</name>
</gene>
<evidence type="ECO:0000256" key="1">
    <source>
        <dbReference type="ARBA" id="ARBA00004948"/>
    </source>
</evidence>
<dbReference type="InterPro" id="IPR013749">
    <property type="entry name" value="PM/HMP-P_kinase-1"/>
</dbReference>
<accession>A0ABM7QIP6</accession>
<dbReference type="InterPro" id="IPR029056">
    <property type="entry name" value="Ribokinase-like"/>
</dbReference>
<sequence>MTEAQRPDRPLVLCVGGHDPSGGAGILADAEAVQAMRAFPLTVITALTEQDTCGLARIHPQPPEQIEAHCRRLMNDSPPSALKIGLIGGADIARMLARLIDTLATAERARVPVVLDTVLATGAGQSVADAALREAVRDELMRRCTLVTPNLLEARALTGADTPEDCAEHLLVAGAPWVLITGTHDDTEAVTNRLFGADGERHAWDWPRLPGEYHGSGCTLAGAIAARLAHGMTLVQAVESAQTYTWKTLERALRTGRCQLTPNRLHDERIEHPLGDRIDEFRRRTV</sequence>
<dbReference type="SUPFAM" id="SSF53613">
    <property type="entry name" value="Ribokinase-like"/>
    <property type="match status" value="1"/>
</dbReference>
<protein>
    <recommendedName>
        <fullName evidence="2">hydroxymethylpyrimidine kinase</fullName>
        <ecNumber evidence="2">2.7.1.49</ecNumber>
    </recommendedName>
</protein>
<evidence type="ECO:0000313" key="5">
    <source>
        <dbReference type="Proteomes" id="UP000680679"/>
    </source>
</evidence>
<reference evidence="4 5" key="1">
    <citation type="submission" date="2021-04" db="EMBL/GenBank/DDBJ databases">
        <title>Complete genome sequencing of Allochromatium tepidum strain NZ.</title>
        <authorList>
            <person name="Tsukatani Y."/>
            <person name="Mori H."/>
        </authorList>
    </citation>
    <scope>NUCLEOTIDE SEQUENCE [LARGE SCALE GENOMIC DNA]</scope>
    <source>
        <strain evidence="4 5">NZ</strain>
    </source>
</reference>
<evidence type="ECO:0000259" key="3">
    <source>
        <dbReference type="Pfam" id="PF08543"/>
    </source>
</evidence>
<dbReference type="GO" id="GO:0016301">
    <property type="term" value="F:kinase activity"/>
    <property type="evidence" value="ECO:0007669"/>
    <property type="project" value="UniProtKB-KW"/>
</dbReference>
<evidence type="ECO:0000256" key="2">
    <source>
        <dbReference type="ARBA" id="ARBA00012135"/>
    </source>
</evidence>
<dbReference type="PANTHER" id="PTHR20858:SF17">
    <property type="entry name" value="HYDROXYMETHYLPYRIMIDINE_PHOSPHOMETHYLPYRIMIDINE KINASE THI20-RELATED"/>
    <property type="match status" value="1"/>
</dbReference>
<organism evidence="4 5">
    <name type="scientific">Allochromatium tepidum</name>
    <dbReference type="NCBI Taxonomy" id="553982"/>
    <lineage>
        <taxon>Bacteria</taxon>
        <taxon>Pseudomonadati</taxon>
        <taxon>Pseudomonadota</taxon>
        <taxon>Gammaproteobacteria</taxon>
        <taxon>Chromatiales</taxon>
        <taxon>Chromatiaceae</taxon>
        <taxon>Allochromatium</taxon>
    </lineage>
</organism>
<dbReference type="Gene3D" id="3.40.1190.20">
    <property type="match status" value="1"/>
</dbReference>
<evidence type="ECO:0000313" key="4">
    <source>
        <dbReference type="EMBL" id="BCU05598.1"/>
    </source>
</evidence>
<dbReference type="EMBL" id="AP024563">
    <property type="protein sequence ID" value="BCU05598.1"/>
    <property type="molecule type" value="Genomic_DNA"/>
</dbReference>
<proteinExistence type="predicted"/>
<dbReference type="InterPro" id="IPR004399">
    <property type="entry name" value="HMP/HMP-P_kinase_dom"/>
</dbReference>
<comment type="pathway">
    <text evidence="1">Cofactor biosynthesis; thiamine diphosphate biosynthesis.</text>
</comment>